<dbReference type="EMBL" id="JAHRHJ020003401">
    <property type="protein sequence ID" value="KAH9291803.1"/>
    <property type="molecule type" value="Genomic_DNA"/>
</dbReference>
<evidence type="ECO:0000313" key="3">
    <source>
        <dbReference type="Proteomes" id="UP000824469"/>
    </source>
</evidence>
<dbReference type="Proteomes" id="UP000824469">
    <property type="component" value="Unassembled WGS sequence"/>
</dbReference>
<accession>A0AA38F6U1</accession>
<evidence type="ECO:0000313" key="2">
    <source>
        <dbReference type="EMBL" id="KAH9291803.1"/>
    </source>
</evidence>
<feature type="region of interest" description="Disordered" evidence="1">
    <location>
        <begin position="1"/>
        <end position="82"/>
    </location>
</feature>
<feature type="compositionally biased region" description="Basic and acidic residues" evidence="1">
    <location>
        <begin position="30"/>
        <end position="50"/>
    </location>
</feature>
<reference evidence="2 3" key="1">
    <citation type="journal article" date="2021" name="Nat. Plants">
        <title>The Taxus genome provides insights into paclitaxel biosynthesis.</title>
        <authorList>
            <person name="Xiong X."/>
            <person name="Gou J."/>
            <person name="Liao Q."/>
            <person name="Li Y."/>
            <person name="Zhou Q."/>
            <person name="Bi G."/>
            <person name="Li C."/>
            <person name="Du R."/>
            <person name="Wang X."/>
            <person name="Sun T."/>
            <person name="Guo L."/>
            <person name="Liang H."/>
            <person name="Lu P."/>
            <person name="Wu Y."/>
            <person name="Zhang Z."/>
            <person name="Ro D.K."/>
            <person name="Shang Y."/>
            <person name="Huang S."/>
            <person name="Yan J."/>
        </authorList>
    </citation>
    <scope>NUCLEOTIDE SEQUENCE [LARGE SCALE GENOMIC DNA]</scope>
    <source>
        <strain evidence="2">Ta-2019</strain>
    </source>
</reference>
<proteinExistence type="predicted"/>
<organism evidence="2 3">
    <name type="scientific">Taxus chinensis</name>
    <name type="common">Chinese yew</name>
    <name type="synonym">Taxus wallichiana var. chinensis</name>
    <dbReference type="NCBI Taxonomy" id="29808"/>
    <lineage>
        <taxon>Eukaryota</taxon>
        <taxon>Viridiplantae</taxon>
        <taxon>Streptophyta</taxon>
        <taxon>Embryophyta</taxon>
        <taxon>Tracheophyta</taxon>
        <taxon>Spermatophyta</taxon>
        <taxon>Pinopsida</taxon>
        <taxon>Pinidae</taxon>
        <taxon>Conifers II</taxon>
        <taxon>Cupressales</taxon>
        <taxon>Taxaceae</taxon>
        <taxon>Taxus</taxon>
    </lineage>
</organism>
<name>A0AA38F6U1_TAXCH</name>
<feature type="compositionally biased region" description="Basic and acidic residues" evidence="1">
    <location>
        <begin position="71"/>
        <end position="82"/>
    </location>
</feature>
<evidence type="ECO:0000256" key="1">
    <source>
        <dbReference type="SAM" id="MobiDB-lite"/>
    </source>
</evidence>
<protein>
    <submittedName>
        <fullName evidence="2">Uncharacterized protein</fullName>
    </submittedName>
</protein>
<comment type="caution">
    <text evidence="2">The sequence shown here is derived from an EMBL/GenBank/DDBJ whole genome shotgun (WGS) entry which is preliminary data.</text>
</comment>
<gene>
    <name evidence="2" type="ORF">KI387_043009</name>
</gene>
<dbReference type="AlphaFoldDB" id="A0AA38F6U1"/>
<sequence>MPGQKYARVTGRFGRNENFQQQQGQKHALGHREKSVPNGEKSRQGREPFRSRHFVSIFSGNQRVKGQRARVGREKPKAERMK</sequence>
<keyword evidence="3" id="KW-1185">Reference proteome</keyword>